<dbReference type="PRINTS" id="PR00469">
    <property type="entry name" value="PNDRDTASEII"/>
</dbReference>
<evidence type="ECO:0000256" key="1">
    <source>
        <dbReference type="ARBA" id="ARBA00022630"/>
    </source>
</evidence>
<dbReference type="SUPFAM" id="SSF51905">
    <property type="entry name" value="FAD/NAD(P)-binding domain"/>
    <property type="match status" value="2"/>
</dbReference>
<dbReference type="InterPro" id="IPR050097">
    <property type="entry name" value="Ferredoxin-NADP_redctase_2"/>
</dbReference>
<accession>A0A7H9BLQ5</accession>
<feature type="domain" description="FAD/NAD(P)-binding" evidence="3">
    <location>
        <begin position="9"/>
        <end position="258"/>
    </location>
</feature>
<keyword evidence="2" id="KW-0560">Oxidoreductase</keyword>
<keyword evidence="1" id="KW-0285">Flavoprotein</keyword>
<dbReference type="RefSeq" id="WP_179356283.1">
    <property type="nucleotide sequence ID" value="NZ_CP058627.1"/>
</dbReference>
<keyword evidence="5" id="KW-1185">Reference proteome</keyword>
<dbReference type="PANTHER" id="PTHR48105">
    <property type="entry name" value="THIOREDOXIN REDUCTASE 1-RELATED-RELATED"/>
    <property type="match status" value="1"/>
</dbReference>
<evidence type="ECO:0000256" key="2">
    <source>
        <dbReference type="ARBA" id="ARBA00023002"/>
    </source>
</evidence>
<dbReference type="GO" id="GO:0016491">
    <property type="term" value="F:oxidoreductase activity"/>
    <property type="evidence" value="ECO:0007669"/>
    <property type="project" value="UniProtKB-KW"/>
</dbReference>
<dbReference type="PRINTS" id="PR00368">
    <property type="entry name" value="FADPNR"/>
</dbReference>
<dbReference type="Gene3D" id="3.50.50.60">
    <property type="entry name" value="FAD/NAD(P)-binding domain"/>
    <property type="match status" value="2"/>
</dbReference>
<dbReference type="InterPro" id="IPR036188">
    <property type="entry name" value="FAD/NAD-bd_sf"/>
</dbReference>
<reference evidence="4 5" key="1">
    <citation type="submission" date="2020-07" db="EMBL/GenBank/DDBJ databases">
        <title>Complete genome sequence of Chitinibacter sp. 2T18.</title>
        <authorList>
            <person name="Bae J.-W."/>
            <person name="Choi J.-W."/>
        </authorList>
    </citation>
    <scope>NUCLEOTIDE SEQUENCE [LARGE SCALE GENOMIC DNA]</scope>
    <source>
        <strain evidence="4 5">2T18</strain>
    </source>
</reference>
<dbReference type="Proteomes" id="UP000509597">
    <property type="component" value="Chromosome"/>
</dbReference>
<evidence type="ECO:0000313" key="4">
    <source>
        <dbReference type="EMBL" id="QLG89523.1"/>
    </source>
</evidence>
<protein>
    <submittedName>
        <fullName evidence="4">NAD(P)/FAD-dependent oxidoreductase</fullName>
    </submittedName>
</protein>
<dbReference type="EMBL" id="CP058627">
    <property type="protein sequence ID" value="QLG89523.1"/>
    <property type="molecule type" value="Genomic_DNA"/>
</dbReference>
<proteinExistence type="predicted"/>
<sequence>MSAHTQQVDALIVGGGVAGMTLALWLTGLARTWLIVEREAELGGCLRDSQYPLKWIPAFEQISGQDYVAKMRAQLDPTHCLLASEITTIERGDTWRCQLSNGHRIEARKIVFACGATPYSPYPPHPRLIVGPGMQKIAVIGPMHRVAVLGGGDNAFEHALILAERGCQVDLYCRSKFRASAVMYIAVKQSNIALYENTHLEQPSLLDNKVVLNQQEYDYACIYYGYQPSSIISQYSVLFEDQALQQLHADIAVIGDMNGGAFPNVLSSQGQAAELAKCLDEGL</sequence>
<gene>
    <name evidence="4" type="ORF">HQ393_15415</name>
</gene>
<dbReference type="Pfam" id="PF07992">
    <property type="entry name" value="Pyr_redox_2"/>
    <property type="match status" value="1"/>
</dbReference>
<organism evidence="4 5">
    <name type="scientific">Chitinibacter bivalviorum</name>
    <dbReference type="NCBI Taxonomy" id="2739434"/>
    <lineage>
        <taxon>Bacteria</taxon>
        <taxon>Pseudomonadati</taxon>
        <taxon>Pseudomonadota</taxon>
        <taxon>Betaproteobacteria</taxon>
        <taxon>Neisseriales</taxon>
        <taxon>Chitinibacteraceae</taxon>
        <taxon>Chitinibacter</taxon>
    </lineage>
</organism>
<evidence type="ECO:0000259" key="3">
    <source>
        <dbReference type="Pfam" id="PF07992"/>
    </source>
</evidence>
<dbReference type="KEGG" id="chiz:HQ393_15415"/>
<evidence type="ECO:0000313" key="5">
    <source>
        <dbReference type="Proteomes" id="UP000509597"/>
    </source>
</evidence>
<dbReference type="InterPro" id="IPR023753">
    <property type="entry name" value="FAD/NAD-binding_dom"/>
</dbReference>
<dbReference type="AlphaFoldDB" id="A0A7H9BLQ5"/>
<name>A0A7H9BLQ5_9NEIS</name>